<reference evidence="3" key="1">
    <citation type="journal article" date="2019" name="Int. J. Syst. Evol. Microbiol.">
        <title>The Global Catalogue of Microorganisms (GCM) 10K type strain sequencing project: providing services to taxonomists for standard genome sequencing and annotation.</title>
        <authorList>
            <consortium name="The Broad Institute Genomics Platform"/>
            <consortium name="The Broad Institute Genome Sequencing Center for Infectious Disease"/>
            <person name="Wu L."/>
            <person name="Ma J."/>
        </authorList>
    </citation>
    <scope>NUCLEOTIDE SEQUENCE [LARGE SCALE GENOMIC DNA]</scope>
    <source>
        <strain evidence="3">JCM 17759</strain>
    </source>
</reference>
<organism evidence="2 3">
    <name type="scientific">Novipirellula rosea</name>
    <dbReference type="NCBI Taxonomy" id="1031540"/>
    <lineage>
        <taxon>Bacteria</taxon>
        <taxon>Pseudomonadati</taxon>
        <taxon>Planctomycetota</taxon>
        <taxon>Planctomycetia</taxon>
        <taxon>Pirellulales</taxon>
        <taxon>Pirellulaceae</taxon>
        <taxon>Novipirellula</taxon>
    </lineage>
</organism>
<dbReference type="EMBL" id="BAABGA010000029">
    <property type="protein sequence ID" value="GAA4452341.1"/>
    <property type="molecule type" value="Genomic_DNA"/>
</dbReference>
<sequence>MTNDEPAGIGVVHCDPFTGIVGEPSPPFDKYNCRPNPTTIPFDSRDDAIRYCESVVAEYPHLQCMLLGDPTGEGFVLDAPDWIEQESQRRQSLHHSQVTQYRSATAMITAAILGLFLGALVVYALFWS</sequence>
<comment type="caution">
    <text evidence="2">The sequence shown here is derived from an EMBL/GenBank/DDBJ whole genome shotgun (WGS) entry which is preliminary data.</text>
</comment>
<name>A0ABP8MPF1_9BACT</name>
<evidence type="ECO:0000313" key="2">
    <source>
        <dbReference type="EMBL" id="GAA4452341.1"/>
    </source>
</evidence>
<gene>
    <name evidence="2" type="ORF">GCM10023156_21510</name>
</gene>
<keyword evidence="1" id="KW-0472">Membrane</keyword>
<dbReference type="Proteomes" id="UP001500840">
    <property type="component" value="Unassembled WGS sequence"/>
</dbReference>
<evidence type="ECO:0000256" key="1">
    <source>
        <dbReference type="SAM" id="Phobius"/>
    </source>
</evidence>
<keyword evidence="1" id="KW-0812">Transmembrane</keyword>
<evidence type="ECO:0008006" key="4">
    <source>
        <dbReference type="Google" id="ProtNLM"/>
    </source>
</evidence>
<keyword evidence="1" id="KW-1133">Transmembrane helix</keyword>
<accession>A0ABP8MPF1</accession>
<proteinExistence type="predicted"/>
<feature type="transmembrane region" description="Helical" evidence="1">
    <location>
        <begin position="104"/>
        <end position="126"/>
    </location>
</feature>
<dbReference type="RefSeq" id="WP_345321856.1">
    <property type="nucleotide sequence ID" value="NZ_BAABGA010000029.1"/>
</dbReference>
<evidence type="ECO:0000313" key="3">
    <source>
        <dbReference type="Proteomes" id="UP001500840"/>
    </source>
</evidence>
<protein>
    <recommendedName>
        <fullName evidence="4">Formylglycine-generating sulfatase enzyme</fullName>
    </recommendedName>
</protein>
<keyword evidence="3" id="KW-1185">Reference proteome</keyword>